<dbReference type="EMBL" id="JAHLFS010000059">
    <property type="protein sequence ID" value="MBU3852023.1"/>
    <property type="molecule type" value="Genomic_DNA"/>
</dbReference>
<accession>A0A948TJX9</accession>
<gene>
    <name evidence="3" type="ORF">H9901_04925</name>
</gene>
<comment type="caution">
    <text evidence="3">The sequence shown here is derived from an EMBL/GenBank/DDBJ whole genome shotgun (WGS) entry which is preliminary data.</text>
</comment>
<dbReference type="InterPro" id="IPR050270">
    <property type="entry name" value="DegV_domain_contain"/>
</dbReference>
<evidence type="ECO:0000256" key="2">
    <source>
        <dbReference type="ARBA" id="ARBA00023121"/>
    </source>
</evidence>
<dbReference type="Proteomes" id="UP000777303">
    <property type="component" value="Unassembled WGS sequence"/>
</dbReference>
<evidence type="ECO:0000313" key="4">
    <source>
        <dbReference type="Proteomes" id="UP000777303"/>
    </source>
</evidence>
<dbReference type="Pfam" id="PF02645">
    <property type="entry name" value="DegV"/>
    <property type="match status" value="1"/>
</dbReference>
<evidence type="ECO:0000313" key="3">
    <source>
        <dbReference type="EMBL" id="MBU3852023.1"/>
    </source>
</evidence>
<dbReference type="Gene3D" id="3.30.1180.10">
    <property type="match status" value="1"/>
</dbReference>
<reference evidence="3" key="1">
    <citation type="journal article" date="2021" name="PeerJ">
        <title>Extensive microbial diversity within the chicken gut microbiome revealed by metagenomics and culture.</title>
        <authorList>
            <person name="Gilroy R."/>
            <person name="Ravi A."/>
            <person name="Getino M."/>
            <person name="Pursley I."/>
            <person name="Horton D.L."/>
            <person name="Alikhan N.F."/>
            <person name="Baker D."/>
            <person name="Gharbi K."/>
            <person name="Hall N."/>
            <person name="Watson M."/>
            <person name="Adriaenssens E.M."/>
            <person name="Foster-Nyarko E."/>
            <person name="Jarju S."/>
            <person name="Secka A."/>
            <person name="Antonio M."/>
            <person name="Oren A."/>
            <person name="Chaudhuri R.R."/>
            <person name="La Ragione R."/>
            <person name="Hildebrand F."/>
            <person name="Pallen M.J."/>
        </authorList>
    </citation>
    <scope>NUCLEOTIDE SEQUENCE</scope>
    <source>
        <strain evidence="3">F6-6636</strain>
    </source>
</reference>
<dbReference type="AlphaFoldDB" id="A0A948TJX9"/>
<evidence type="ECO:0000256" key="1">
    <source>
        <dbReference type="ARBA" id="ARBA00003238"/>
    </source>
</evidence>
<dbReference type="Gene3D" id="3.40.50.10170">
    <property type="match status" value="1"/>
</dbReference>
<dbReference type="InterPro" id="IPR043168">
    <property type="entry name" value="DegV_C"/>
</dbReference>
<proteinExistence type="predicted"/>
<dbReference type="SUPFAM" id="SSF82549">
    <property type="entry name" value="DAK1/DegV-like"/>
    <property type="match status" value="1"/>
</dbReference>
<dbReference type="NCBIfam" id="TIGR00762">
    <property type="entry name" value="DegV"/>
    <property type="match status" value="1"/>
</dbReference>
<organism evidence="3 4">
    <name type="scientific">Candidatus Paralactobacillus gallistercoris</name>
    <dbReference type="NCBI Taxonomy" id="2838724"/>
    <lineage>
        <taxon>Bacteria</taxon>
        <taxon>Bacillati</taxon>
        <taxon>Bacillota</taxon>
        <taxon>Bacilli</taxon>
        <taxon>Lactobacillales</taxon>
        <taxon>Lactobacillaceae</taxon>
        <taxon>Lactobacillus</taxon>
    </lineage>
</organism>
<comment type="function">
    <text evidence="1">May bind long-chain fatty acids, such as palmitate, and may play a role in lipid transport or fatty acid metabolism.</text>
</comment>
<protein>
    <submittedName>
        <fullName evidence="3">DegV family protein</fullName>
    </submittedName>
</protein>
<dbReference type="InterPro" id="IPR003797">
    <property type="entry name" value="DegV"/>
</dbReference>
<reference evidence="3" key="2">
    <citation type="submission" date="2021-04" db="EMBL/GenBank/DDBJ databases">
        <authorList>
            <person name="Gilroy R."/>
        </authorList>
    </citation>
    <scope>NUCLEOTIDE SEQUENCE</scope>
    <source>
        <strain evidence="3">F6-6636</strain>
    </source>
</reference>
<name>A0A948TJX9_9LACO</name>
<dbReference type="PANTHER" id="PTHR33434">
    <property type="entry name" value="DEGV DOMAIN-CONTAINING PROTEIN DR_1986-RELATED"/>
    <property type="match status" value="1"/>
</dbReference>
<sequence length="286" mass="31960">MKTAVVTDSTCYLPEEVVRKHHITVVPIPFVLNGVAYNEGVDITTAEFYEKLKHSKTLPSTSQPPLGEMLKIYEDLGNQGYDNIISIHLAGTISGLVDTLRTAVKSVTNTHVYVFDSHYTVLLMGTMVLKAAEMAEAGDDPEKIIATLTRLRDTADCYFVVDDLKNLVKGGRLSNAAGFIGGLLQIKPLLTFNQEDKIVAIEKIRSLKRAYNRVEQLFDEKVKTFDYPIRCYVISDDHDTAIAFRDRMQAKYPNLPFEVGYFGPVIGSHLGAKALGFGWMEDYQKI</sequence>
<dbReference type="PROSITE" id="PS51482">
    <property type="entry name" value="DEGV"/>
    <property type="match status" value="1"/>
</dbReference>
<dbReference type="GO" id="GO:0008289">
    <property type="term" value="F:lipid binding"/>
    <property type="evidence" value="ECO:0007669"/>
    <property type="project" value="UniProtKB-KW"/>
</dbReference>
<keyword evidence="2" id="KW-0446">Lipid-binding</keyword>
<dbReference type="PANTHER" id="PTHR33434:SF2">
    <property type="entry name" value="FATTY ACID-BINDING PROTEIN TM_1468"/>
    <property type="match status" value="1"/>
</dbReference>